<keyword evidence="2" id="KW-1185">Reference proteome</keyword>
<reference evidence="1 2" key="3">
    <citation type="journal article" date="2017" name="Mol. Plant Pathol.">
        <title>A gapless genome sequence of the fungus Botrytis cinerea.</title>
        <authorList>
            <person name="Van Kan J.A."/>
            <person name="Stassen J.H."/>
            <person name="Mosbach A."/>
            <person name="Van Der Lee T.A."/>
            <person name="Faino L."/>
            <person name="Farmer A.D."/>
            <person name="Papasotiriou D.G."/>
            <person name="Zhou S."/>
            <person name="Seidl M.F."/>
            <person name="Cottam E."/>
            <person name="Edel D."/>
            <person name="Hahn M."/>
            <person name="Schwartz D.C."/>
            <person name="Dietrich R.A."/>
            <person name="Widdison S."/>
            <person name="Scalliet G."/>
        </authorList>
    </citation>
    <scope>NUCLEOTIDE SEQUENCE [LARGE SCALE GENOMIC DNA]</scope>
    <source>
        <strain evidence="1 2">B05.10</strain>
    </source>
</reference>
<reference evidence="1 2" key="1">
    <citation type="journal article" date="2011" name="PLoS Genet.">
        <title>Genomic analysis of the necrotrophic fungal pathogens Sclerotinia sclerotiorum and Botrytis cinerea.</title>
        <authorList>
            <person name="Amselem J."/>
            <person name="Cuomo C.A."/>
            <person name="van Kan J.A."/>
            <person name="Viaud M."/>
            <person name="Benito E.P."/>
            <person name="Couloux A."/>
            <person name="Coutinho P.M."/>
            <person name="de Vries R.P."/>
            <person name="Dyer P.S."/>
            <person name="Fillinger S."/>
            <person name="Fournier E."/>
            <person name="Gout L."/>
            <person name="Hahn M."/>
            <person name="Kohn L."/>
            <person name="Lapalu N."/>
            <person name="Plummer K.M."/>
            <person name="Pradier J.M."/>
            <person name="Quevillon E."/>
            <person name="Sharon A."/>
            <person name="Simon A."/>
            <person name="ten Have A."/>
            <person name="Tudzynski B."/>
            <person name="Tudzynski P."/>
            <person name="Wincker P."/>
            <person name="Andrew M."/>
            <person name="Anthouard V."/>
            <person name="Beever R.E."/>
            <person name="Beffa R."/>
            <person name="Benoit I."/>
            <person name="Bouzid O."/>
            <person name="Brault B."/>
            <person name="Chen Z."/>
            <person name="Choquer M."/>
            <person name="Collemare J."/>
            <person name="Cotton P."/>
            <person name="Danchin E.G."/>
            <person name="Da Silva C."/>
            <person name="Gautier A."/>
            <person name="Giraud C."/>
            <person name="Giraud T."/>
            <person name="Gonzalez C."/>
            <person name="Grossetete S."/>
            <person name="Guldener U."/>
            <person name="Henrissat B."/>
            <person name="Howlett B.J."/>
            <person name="Kodira C."/>
            <person name="Kretschmer M."/>
            <person name="Lappartient A."/>
            <person name="Leroch M."/>
            <person name="Levis C."/>
            <person name="Mauceli E."/>
            <person name="Neuveglise C."/>
            <person name="Oeser B."/>
            <person name="Pearson M."/>
            <person name="Poulain J."/>
            <person name="Poussereau N."/>
            <person name="Quesneville H."/>
            <person name="Rascle C."/>
            <person name="Schumacher J."/>
            <person name="Segurens B."/>
            <person name="Sexton A."/>
            <person name="Silva E."/>
            <person name="Sirven C."/>
            <person name="Soanes D.M."/>
            <person name="Talbot N.J."/>
            <person name="Templeton M."/>
            <person name="Yandava C."/>
            <person name="Yarden O."/>
            <person name="Zeng Q."/>
            <person name="Rollins J.A."/>
            <person name="Lebrun M.H."/>
            <person name="Dickman M."/>
        </authorList>
    </citation>
    <scope>NUCLEOTIDE SEQUENCE [LARGE SCALE GENOMIC DNA]</scope>
    <source>
        <strain evidence="1 2">B05.10</strain>
    </source>
</reference>
<organism evidence="1 2">
    <name type="scientific">Botryotinia fuckeliana (strain B05.10)</name>
    <name type="common">Noble rot fungus</name>
    <name type="synonym">Botrytis cinerea</name>
    <dbReference type="NCBI Taxonomy" id="332648"/>
    <lineage>
        <taxon>Eukaryota</taxon>
        <taxon>Fungi</taxon>
        <taxon>Dikarya</taxon>
        <taxon>Ascomycota</taxon>
        <taxon>Pezizomycotina</taxon>
        <taxon>Leotiomycetes</taxon>
        <taxon>Helotiales</taxon>
        <taxon>Sclerotiniaceae</taxon>
        <taxon>Botrytis</taxon>
    </lineage>
</organism>
<dbReference type="EMBL" id="CP009813">
    <property type="protein sequence ID" value="ATZ53185.1"/>
    <property type="molecule type" value="Genomic_DNA"/>
</dbReference>
<dbReference type="VEuPathDB" id="FungiDB:Bcin09g00670"/>
<protein>
    <submittedName>
        <fullName evidence="1">Uncharacterized protein</fullName>
    </submittedName>
</protein>
<reference evidence="1 2" key="2">
    <citation type="journal article" date="2012" name="Eukaryot. Cell">
        <title>Genome update of Botrytis cinerea strains B05.10 and T4.</title>
        <authorList>
            <person name="Staats M."/>
            <person name="van Kan J.A."/>
        </authorList>
    </citation>
    <scope>NUCLEOTIDE SEQUENCE [LARGE SCALE GENOMIC DNA]</scope>
    <source>
        <strain evidence="1 2">B05.10</strain>
    </source>
</reference>
<evidence type="ECO:0000313" key="2">
    <source>
        <dbReference type="Proteomes" id="UP000001798"/>
    </source>
</evidence>
<sequence>MKRVERNQGHNNTIDIPDIRRENPYIDLLNQLPILQNLPQQVLNDNEIFAWGPDFTQGGRNILKDMMFSDWSELQRPRYDAISKLDKVVKIMFQDQNFPFEEQIWVMTALANLYDRGVSGSLAFDDFGFKPDKHFFGELYVRLGHEDRAAVLLKSIGVFPNCPYQSEWARKNFYEKGNKME</sequence>
<evidence type="ECO:0000313" key="1">
    <source>
        <dbReference type="EMBL" id="ATZ53185.1"/>
    </source>
</evidence>
<dbReference type="AlphaFoldDB" id="A0A384JRH4"/>
<name>A0A384JRH4_BOTFB</name>
<proteinExistence type="predicted"/>
<dbReference type="Proteomes" id="UP000001798">
    <property type="component" value="Chromosome 9"/>
</dbReference>
<dbReference type="GeneID" id="36394458"/>
<dbReference type="KEGG" id="bfu:BCIN_09g00670"/>
<gene>
    <name evidence="1" type="ORF">BCIN_09g00670</name>
</gene>
<accession>A0A384JRH4</accession>
<dbReference type="RefSeq" id="XP_024550665.1">
    <property type="nucleotide sequence ID" value="XM_024694872.1"/>
</dbReference>